<proteinExistence type="inferred from homology"/>
<dbReference type="GO" id="GO:0009035">
    <property type="term" value="F:type I site-specific deoxyribonuclease activity"/>
    <property type="evidence" value="ECO:0007669"/>
    <property type="project" value="UniProtKB-EC"/>
</dbReference>
<evidence type="ECO:0000256" key="10">
    <source>
        <dbReference type="ARBA" id="ARBA00023125"/>
    </source>
</evidence>
<comment type="catalytic activity">
    <reaction evidence="1">
        <text>Endonucleolytic cleavage of DNA to give random double-stranded fragments with terminal 5'-phosphates, ATP is simultaneously hydrolyzed.</text>
        <dbReference type="EC" id="3.1.21.3"/>
    </reaction>
</comment>
<dbReference type="GO" id="GO:0009307">
    <property type="term" value="P:DNA restriction-modification system"/>
    <property type="evidence" value="ECO:0007669"/>
    <property type="project" value="UniProtKB-KW"/>
</dbReference>
<evidence type="ECO:0000256" key="3">
    <source>
        <dbReference type="ARBA" id="ARBA00012654"/>
    </source>
</evidence>
<feature type="domain" description="Restriction endonuclease type I HsdR N-terminal" evidence="11">
    <location>
        <begin position="50"/>
        <end position="248"/>
    </location>
</feature>
<dbReference type="InterPro" id="IPR051268">
    <property type="entry name" value="Type-I_R_enzyme_R_subunit"/>
</dbReference>
<evidence type="ECO:0000313" key="12">
    <source>
        <dbReference type="EMBL" id="BAY99929.1"/>
    </source>
</evidence>
<evidence type="ECO:0000256" key="7">
    <source>
        <dbReference type="ARBA" id="ARBA00022759"/>
    </source>
</evidence>
<name>A0A1Z4N2I7_9CYAN</name>
<dbReference type="Proteomes" id="UP000218785">
    <property type="component" value="Chromosome"/>
</dbReference>
<keyword evidence="8" id="KW-0378">Hydrolase</keyword>
<comment type="similarity">
    <text evidence="2">Belongs to the HsdR family.</text>
</comment>
<keyword evidence="4" id="KW-0540">Nuclease</keyword>
<evidence type="ECO:0000256" key="6">
    <source>
        <dbReference type="ARBA" id="ARBA00022747"/>
    </source>
</evidence>
<dbReference type="PANTHER" id="PTHR30195:SF15">
    <property type="entry name" value="TYPE I RESTRICTION ENZYME HINDI ENDONUCLEASE SUBUNIT"/>
    <property type="match status" value="1"/>
</dbReference>
<dbReference type="Gene3D" id="3.90.1570.50">
    <property type="match status" value="1"/>
</dbReference>
<dbReference type="InterPro" id="IPR007409">
    <property type="entry name" value="Restrct_endonuc_type1_HsdR_N"/>
</dbReference>
<dbReference type="EC" id="3.1.21.3" evidence="3"/>
<dbReference type="AlphaFoldDB" id="A0A1Z4N2I7"/>
<dbReference type="KEGG" id="ttq:NIES37_39120"/>
<keyword evidence="5" id="KW-0547">Nucleotide-binding</keyword>
<keyword evidence="9" id="KW-0067">ATP-binding</keyword>
<evidence type="ECO:0000259" key="11">
    <source>
        <dbReference type="Pfam" id="PF04313"/>
    </source>
</evidence>
<dbReference type="Pfam" id="PF04313">
    <property type="entry name" value="HSDR_N"/>
    <property type="match status" value="1"/>
</dbReference>
<dbReference type="GO" id="GO:0005524">
    <property type="term" value="F:ATP binding"/>
    <property type="evidence" value="ECO:0007669"/>
    <property type="project" value="UniProtKB-KW"/>
</dbReference>
<dbReference type="RefSeq" id="WP_096578436.1">
    <property type="nucleotide sequence ID" value="NZ_CAWNJS010000001.1"/>
</dbReference>
<evidence type="ECO:0000256" key="8">
    <source>
        <dbReference type="ARBA" id="ARBA00022801"/>
    </source>
</evidence>
<accession>A0A1Z4N2I7</accession>
<evidence type="ECO:0000256" key="4">
    <source>
        <dbReference type="ARBA" id="ARBA00022722"/>
    </source>
</evidence>
<gene>
    <name evidence="12" type="ORF">NIES37_39120</name>
</gene>
<organism evidence="12 13">
    <name type="scientific">Tolypothrix tenuis PCC 7101</name>
    <dbReference type="NCBI Taxonomy" id="231146"/>
    <lineage>
        <taxon>Bacteria</taxon>
        <taxon>Bacillati</taxon>
        <taxon>Cyanobacteriota</taxon>
        <taxon>Cyanophyceae</taxon>
        <taxon>Nostocales</taxon>
        <taxon>Tolypothrichaceae</taxon>
        <taxon>Tolypothrix</taxon>
    </lineage>
</organism>
<dbReference type="CDD" id="cd22332">
    <property type="entry name" value="HsdR_N"/>
    <property type="match status" value="1"/>
</dbReference>
<protein>
    <recommendedName>
        <fullName evidence="3">type I site-specific deoxyribonuclease</fullName>
        <ecNumber evidence="3">3.1.21.3</ecNumber>
    </recommendedName>
</protein>
<evidence type="ECO:0000256" key="5">
    <source>
        <dbReference type="ARBA" id="ARBA00022741"/>
    </source>
</evidence>
<evidence type="ECO:0000256" key="9">
    <source>
        <dbReference type="ARBA" id="ARBA00022840"/>
    </source>
</evidence>
<reference evidence="12 13" key="1">
    <citation type="submission" date="2017-06" db="EMBL/GenBank/DDBJ databases">
        <title>Genome sequencing of cyanobaciteial culture collection at National Institute for Environmental Studies (NIES).</title>
        <authorList>
            <person name="Hirose Y."/>
            <person name="Shimura Y."/>
            <person name="Fujisawa T."/>
            <person name="Nakamura Y."/>
            <person name="Kawachi M."/>
        </authorList>
    </citation>
    <scope>NUCLEOTIDE SEQUENCE [LARGE SCALE GENOMIC DNA]</scope>
    <source>
        <strain evidence="12 13">NIES-37</strain>
    </source>
</reference>
<evidence type="ECO:0000256" key="2">
    <source>
        <dbReference type="ARBA" id="ARBA00008598"/>
    </source>
</evidence>
<keyword evidence="7" id="KW-0255">Endonuclease</keyword>
<dbReference type="PANTHER" id="PTHR30195">
    <property type="entry name" value="TYPE I SITE-SPECIFIC DEOXYRIBONUCLEASE PROTEIN SUBUNIT M AND R"/>
    <property type="match status" value="1"/>
</dbReference>
<evidence type="ECO:0000313" key="13">
    <source>
        <dbReference type="Proteomes" id="UP000218785"/>
    </source>
</evidence>
<dbReference type="GO" id="GO:0003677">
    <property type="term" value="F:DNA binding"/>
    <property type="evidence" value="ECO:0007669"/>
    <property type="project" value="UniProtKB-KW"/>
</dbReference>
<keyword evidence="13" id="KW-1185">Reference proteome</keyword>
<evidence type="ECO:0000256" key="1">
    <source>
        <dbReference type="ARBA" id="ARBA00000851"/>
    </source>
</evidence>
<dbReference type="EMBL" id="AP018248">
    <property type="protein sequence ID" value="BAY99929.1"/>
    <property type="molecule type" value="Genomic_DNA"/>
</dbReference>
<keyword evidence="10" id="KW-0238">DNA-binding</keyword>
<keyword evidence="6" id="KW-0680">Restriction system</keyword>
<sequence>MNPAQPRIVTLKASSQHRKLRQRLHLAPTIAARRFTFPVRNPLGWYTLQQHCLTWFEVIGYTVLLQSDIDGVRHPVQRYSNSEVILRDRLLKALQRINPTIPLSAIAKTISELTAKNNCLLIENNRRCHKLLTDGINITYPKDGQIVNDQLWLLDSSNLHNNDWLVIHPCTVIEGNYTHNLDVVVFINGIPLAVIVWTEPNNQKATLKQVYQRLQNYKQQIPTLFTYNACVVIACGSQARVGTLTSDWQEFLPWRTIDGEDFPATGETELEIVIQGIFDKRRFLELVKHFIVFEQKQANLNKKLLRHPFCTRPNRFCCD</sequence>